<keyword evidence="1" id="KW-0472">Membrane</keyword>
<proteinExistence type="predicted"/>
<dbReference type="EMBL" id="SMTG01000002">
    <property type="protein sequence ID" value="TDK32875.1"/>
    <property type="molecule type" value="Genomic_DNA"/>
</dbReference>
<dbReference type="OrthoDB" id="5966755at2"/>
<evidence type="ECO:0000256" key="1">
    <source>
        <dbReference type="SAM" id="Phobius"/>
    </source>
</evidence>
<organism evidence="2 3">
    <name type="scientific">Luteimonas terrae</name>
    <dbReference type="NCBI Taxonomy" id="1530191"/>
    <lineage>
        <taxon>Bacteria</taxon>
        <taxon>Pseudomonadati</taxon>
        <taxon>Pseudomonadota</taxon>
        <taxon>Gammaproteobacteria</taxon>
        <taxon>Lysobacterales</taxon>
        <taxon>Lysobacteraceae</taxon>
        <taxon>Luteimonas</taxon>
    </lineage>
</organism>
<dbReference type="RefSeq" id="WP_133392412.1">
    <property type="nucleotide sequence ID" value="NZ_SMTG01000002.1"/>
</dbReference>
<keyword evidence="3" id="KW-1185">Reference proteome</keyword>
<dbReference type="AlphaFoldDB" id="A0A4R5UC86"/>
<protein>
    <submittedName>
        <fullName evidence="2">Uncharacterized protein</fullName>
    </submittedName>
</protein>
<accession>A0A4R5UC86</accession>
<evidence type="ECO:0000313" key="3">
    <source>
        <dbReference type="Proteomes" id="UP000295543"/>
    </source>
</evidence>
<name>A0A4R5UC86_9GAMM</name>
<sequence length="121" mass="13261">MDADVPPIHSLLLAALFATAIVLAWRLRAGRRRRAYARLLDAADAFEARLRIVRAQVGSGDGDPVREALQEMLRQRLWLQQHGGRAGVGALDAMRDSIEQAQARVDRQLAQLALARAGVDA</sequence>
<gene>
    <name evidence="2" type="ORF">E2F49_02135</name>
</gene>
<dbReference type="Proteomes" id="UP000295543">
    <property type="component" value="Unassembled WGS sequence"/>
</dbReference>
<feature type="transmembrane region" description="Helical" evidence="1">
    <location>
        <begin position="6"/>
        <end position="25"/>
    </location>
</feature>
<reference evidence="2 3" key="1">
    <citation type="submission" date="2019-03" db="EMBL/GenBank/DDBJ databases">
        <title>Luteimonas zhaokaii sp.nov., isolated from the rectal contents of Plateau pika in Yushu, Qinghai Province, China.</title>
        <authorList>
            <person name="Zhang G."/>
        </authorList>
    </citation>
    <scope>NUCLEOTIDE SEQUENCE [LARGE SCALE GENOMIC DNA]</scope>
    <source>
        <strain evidence="2 3">THG-MD21</strain>
    </source>
</reference>
<evidence type="ECO:0000313" key="2">
    <source>
        <dbReference type="EMBL" id="TDK32875.1"/>
    </source>
</evidence>
<keyword evidence="1" id="KW-0812">Transmembrane</keyword>
<comment type="caution">
    <text evidence="2">The sequence shown here is derived from an EMBL/GenBank/DDBJ whole genome shotgun (WGS) entry which is preliminary data.</text>
</comment>
<keyword evidence="1" id="KW-1133">Transmembrane helix</keyword>